<reference evidence="2" key="1">
    <citation type="journal article" date="2022" name="bioRxiv">
        <title>Sequencing and chromosome-scale assembly of the giantPleurodeles waltlgenome.</title>
        <authorList>
            <person name="Brown T."/>
            <person name="Elewa A."/>
            <person name="Iarovenko S."/>
            <person name="Subramanian E."/>
            <person name="Araus A.J."/>
            <person name="Petzold A."/>
            <person name="Susuki M."/>
            <person name="Suzuki K.-i.T."/>
            <person name="Hayashi T."/>
            <person name="Toyoda A."/>
            <person name="Oliveira C."/>
            <person name="Osipova E."/>
            <person name="Leigh N.D."/>
            <person name="Simon A."/>
            <person name="Yun M.H."/>
        </authorList>
    </citation>
    <scope>NUCLEOTIDE SEQUENCE</scope>
    <source>
        <strain evidence="2">20211129_DDA</strain>
        <tissue evidence="2">Liver</tissue>
    </source>
</reference>
<sequence>MQPPSQPLKRHLAPGLLQQSPSSCSSTPVPPALSRQQSRDAPPVPRAKGRPKPAPPSPAAAWAPTSLKPGMCGSTATRDDTSSQGSAVSATPTGEMQD</sequence>
<name>A0AAV7W519_PLEWA</name>
<dbReference type="Proteomes" id="UP001066276">
    <property type="component" value="Chromosome 1_2"/>
</dbReference>
<organism evidence="2 3">
    <name type="scientific">Pleurodeles waltl</name>
    <name type="common">Iberian ribbed newt</name>
    <dbReference type="NCBI Taxonomy" id="8319"/>
    <lineage>
        <taxon>Eukaryota</taxon>
        <taxon>Metazoa</taxon>
        <taxon>Chordata</taxon>
        <taxon>Craniata</taxon>
        <taxon>Vertebrata</taxon>
        <taxon>Euteleostomi</taxon>
        <taxon>Amphibia</taxon>
        <taxon>Batrachia</taxon>
        <taxon>Caudata</taxon>
        <taxon>Salamandroidea</taxon>
        <taxon>Salamandridae</taxon>
        <taxon>Pleurodelinae</taxon>
        <taxon>Pleurodeles</taxon>
    </lineage>
</organism>
<dbReference type="EMBL" id="JANPWB010000002">
    <property type="protein sequence ID" value="KAJ1208056.1"/>
    <property type="molecule type" value="Genomic_DNA"/>
</dbReference>
<comment type="caution">
    <text evidence="2">The sequence shown here is derived from an EMBL/GenBank/DDBJ whole genome shotgun (WGS) entry which is preliminary data.</text>
</comment>
<evidence type="ECO:0000256" key="1">
    <source>
        <dbReference type="SAM" id="MobiDB-lite"/>
    </source>
</evidence>
<accession>A0AAV7W519</accession>
<feature type="compositionally biased region" description="Polar residues" evidence="1">
    <location>
        <begin position="82"/>
        <end position="98"/>
    </location>
</feature>
<keyword evidence="3" id="KW-1185">Reference proteome</keyword>
<feature type="region of interest" description="Disordered" evidence="1">
    <location>
        <begin position="1"/>
        <end position="98"/>
    </location>
</feature>
<evidence type="ECO:0000313" key="2">
    <source>
        <dbReference type="EMBL" id="KAJ1208056.1"/>
    </source>
</evidence>
<proteinExistence type="predicted"/>
<protein>
    <submittedName>
        <fullName evidence="2">Uncharacterized protein</fullName>
    </submittedName>
</protein>
<dbReference type="AlphaFoldDB" id="A0AAV7W519"/>
<gene>
    <name evidence="2" type="ORF">NDU88_003446</name>
</gene>
<evidence type="ECO:0000313" key="3">
    <source>
        <dbReference type="Proteomes" id="UP001066276"/>
    </source>
</evidence>